<proteinExistence type="predicted"/>
<name>C5ZYS6_9HELI</name>
<accession>C5ZYS6</accession>
<evidence type="ECO:0000259" key="2">
    <source>
        <dbReference type="Pfam" id="PF00248"/>
    </source>
</evidence>
<dbReference type="Proteomes" id="UP000007032">
    <property type="component" value="Chromosome"/>
</dbReference>
<dbReference type="Pfam" id="PF00248">
    <property type="entry name" value="Aldo_ket_red"/>
    <property type="match status" value="1"/>
</dbReference>
<dbReference type="InterPro" id="IPR036812">
    <property type="entry name" value="NAD(P)_OxRdtase_dom_sf"/>
</dbReference>
<reference evidence="3 4" key="1">
    <citation type="journal article" date="2009" name="J. Bacteriol.">
        <title>Genome sequence of the emerging pathogen Helicobacter canadensis.</title>
        <authorList>
            <person name="Loman N.J."/>
            <person name="Snyder L.A."/>
            <person name="Linton J.D."/>
            <person name="Langdon R."/>
            <person name="Lawson A.J."/>
            <person name="Weinstock G.M."/>
            <person name="Wren B.W."/>
            <person name="Pallen M.J."/>
        </authorList>
    </citation>
    <scope>NUCLEOTIDE SEQUENCE [LARGE SCALE GENOMIC DNA]</scope>
    <source>
        <strain evidence="3 4">MIT 98-5491</strain>
    </source>
</reference>
<dbReference type="eggNOG" id="COG0667">
    <property type="taxonomic scope" value="Bacteria"/>
</dbReference>
<evidence type="ECO:0000313" key="3">
    <source>
        <dbReference type="EMBL" id="EES89184.1"/>
    </source>
</evidence>
<gene>
    <name evidence="3" type="ORF">HCAN_0467</name>
</gene>
<dbReference type="HOGENOM" id="CLU_023205_2_1_7"/>
<dbReference type="InterPro" id="IPR020471">
    <property type="entry name" value="AKR"/>
</dbReference>
<dbReference type="GO" id="GO:0047006">
    <property type="term" value="F:17-alpha,20-alpha-dihydroxypregn-4-en-3-one dehydrogenase [NAD(P)+] activity"/>
    <property type="evidence" value="ECO:0007669"/>
    <property type="project" value="UniProtKB-EC"/>
</dbReference>
<dbReference type="SUPFAM" id="SSF51430">
    <property type="entry name" value="NAD(P)-linked oxidoreductase"/>
    <property type="match status" value="1"/>
</dbReference>
<dbReference type="Gene3D" id="3.20.20.100">
    <property type="entry name" value="NADP-dependent oxidoreductase domain"/>
    <property type="match status" value="1"/>
</dbReference>
<organism evidence="3 4">
    <name type="scientific">Helicobacter canadensis MIT 98-5491</name>
    <dbReference type="NCBI Taxonomy" id="537970"/>
    <lineage>
        <taxon>Bacteria</taxon>
        <taxon>Pseudomonadati</taxon>
        <taxon>Campylobacterota</taxon>
        <taxon>Epsilonproteobacteria</taxon>
        <taxon>Campylobacterales</taxon>
        <taxon>Helicobacteraceae</taxon>
        <taxon>Helicobacter</taxon>
    </lineage>
</organism>
<dbReference type="PRINTS" id="PR00069">
    <property type="entry name" value="ALDKETRDTASE"/>
</dbReference>
<dbReference type="InterPro" id="IPR023210">
    <property type="entry name" value="NADP_OxRdtase_dom"/>
</dbReference>
<dbReference type="PANTHER" id="PTHR43625:SF77">
    <property type="entry name" value="ALDO-KETO REDUCTASE"/>
    <property type="match status" value="1"/>
</dbReference>
<dbReference type="EC" id="1.1.1.149" evidence="3"/>
<evidence type="ECO:0000256" key="1">
    <source>
        <dbReference type="ARBA" id="ARBA00023002"/>
    </source>
</evidence>
<dbReference type="PANTHER" id="PTHR43625">
    <property type="entry name" value="AFLATOXIN B1 ALDEHYDE REDUCTASE"/>
    <property type="match status" value="1"/>
</dbReference>
<dbReference type="RefSeq" id="WP_006656761.1">
    <property type="nucleotide sequence ID" value="NZ_CM000776.2"/>
</dbReference>
<dbReference type="STRING" id="537970.HCAN_0467"/>
<evidence type="ECO:0000313" key="4">
    <source>
        <dbReference type="Proteomes" id="UP000007032"/>
    </source>
</evidence>
<dbReference type="InterPro" id="IPR050791">
    <property type="entry name" value="Aldo-Keto_reductase"/>
</dbReference>
<protein>
    <submittedName>
        <fullName evidence="3">Aldo-keto reductase</fullName>
        <ecNumber evidence="3">1.1.1.149</ecNumber>
    </submittedName>
</protein>
<dbReference type="EMBL" id="CM000776">
    <property type="protein sequence ID" value="EES89184.1"/>
    <property type="molecule type" value="Genomic_DNA"/>
</dbReference>
<keyword evidence="4" id="KW-1185">Reference proteome</keyword>
<dbReference type="AlphaFoldDB" id="C5ZYS6"/>
<dbReference type="GO" id="GO:0005737">
    <property type="term" value="C:cytoplasm"/>
    <property type="evidence" value="ECO:0007669"/>
    <property type="project" value="TreeGrafter"/>
</dbReference>
<keyword evidence="1 3" id="KW-0560">Oxidoreductase</keyword>
<sequence>MPNQTKQDNKESRRDFLKTSSKILLGATALSSLGTNLFSTEIEERNYSLNLSKGENMNKLPNRILGKGNAALEVSALGLGCMGMSANHGIPPQEKDMIKLLHEAYELGVRYFDTAEIYGPHTNEILLGKAFRDRRDKVIIGTKFGLYYPFGKQQQDSSKKSILRAIDESLKRLNTDYVDLYTQHRVDTDVPIEEVADTMNELIKMGKIRHYGLSEAGANTIRRANKVCAITSIQSHYSMMMREVEDNDVLKTCEELGIGFTAYSPLERGFLGGLMNENTTFHPTLDMRSSFPRFTPEALKANQSFINYVRELAKNKKIDGKEATTAQIALAWLLAQKPFIMPIPETTKIAHLKQNLDSLKIKFSKEELMQIDSKIKTIKIVGERYPIGSDQAKSVGL</sequence>
<feature type="domain" description="NADP-dependent oxidoreductase" evidence="2">
    <location>
        <begin position="77"/>
        <end position="375"/>
    </location>
</feature>